<evidence type="ECO:0000313" key="3">
    <source>
        <dbReference type="Proteomes" id="UP000625574"/>
    </source>
</evidence>
<dbReference type="RefSeq" id="WP_198735946.1">
    <property type="nucleotide sequence ID" value="NZ_JAEIOT010000007.1"/>
</dbReference>
<dbReference type="EMBL" id="JAEIOT010000007">
    <property type="protein sequence ID" value="MBI9000497.1"/>
    <property type="molecule type" value="Genomic_DNA"/>
</dbReference>
<dbReference type="InterPro" id="IPR013783">
    <property type="entry name" value="Ig-like_fold"/>
</dbReference>
<keyword evidence="3" id="KW-1185">Reference proteome</keyword>
<sequence length="202" mass="21204">MRYRTHRICTAGVAALTSGVLVATGVLVAAAVPAEATTVTVYPADTAKRTIARELTLESIPVGDVENHAQRYLIKAHLTSADPATGHGIAGQVVTFSVSGPASEYTVDVVTDAKGAATIYHVVTFEDEQALESGVQVTASVDSHYEDHAIYGAAEAKMVVELTGTPDNSGSSGSSVRSITGMITSFYQMILDFFTSIFGMKQ</sequence>
<name>A0ABS0VUQ2_9CORY</name>
<organism evidence="2 3">
    <name type="scientific">Corynebacterium marambiense</name>
    <dbReference type="NCBI Taxonomy" id="2765364"/>
    <lineage>
        <taxon>Bacteria</taxon>
        <taxon>Bacillati</taxon>
        <taxon>Actinomycetota</taxon>
        <taxon>Actinomycetes</taxon>
        <taxon>Mycobacteriales</taxon>
        <taxon>Corynebacteriaceae</taxon>
        <taxon>Corynebacterium</taxon>
    </lineage>
</organism>
<dbReference type="Gene3D" id="2.60.40.10">
    <property type="entry name" value="Immunoglobulins"/>
    <property type="match status" value="1"/>
</dbReference>
<comment type="caution">
    <text evidence="2">The sequence shown here is derived from an EMBL/GenBank/DDBJ whole genome shotgun (WGS) entry which is preliminary data.</text>
</comment>
<proteinExistence type="predicted"/>
<dbReference type="Proteomes" id="UP000625574">
    <property type="component" value="Unassembled WGS sequence"/>
</dbReference>
<accession>A0ABS0VUQ2</accession>
<evidence type="ECO:0000256" key="1">
    <source>
        <dbReference type="SAM" id="SignalP"/>
    </source>
</evidence>
<reference evidence="2 3" key="1">
    <citation type="submission" date="2020-12" db="EMBL/GenBank/DDBJ databases">
        <title>Genome public.</title>
        <authorList>
            <person name="Sun Q."/>
        </authorList>
    </citation>
    <scope>NUCLEOTIDE SEQUENCE [LARGE SCALE GENOMIC DNA]</scope>
    <source>
        <strain evidence="2 3">CCM 8864</strain>
    </source>
</reference>
<protein>
    <submittedName>
        <fullName evidence="2">Uncharacterized protein</fullName>
    </submittedName>
</protein>
<feature type="chain" id="PRO_5045676562" evidence="1">
    <location>
        <begin position="30"/>
        <end position="202"/>
    </location>
</feature>
<evidence type="ECO:0000313" key="2">
    <source>
        <dbReference type="EMBL" id="MBI9000497.1"/>
    </source>
</evidence>
<keyword evidence="1" id="KW-0732">Signal</keyword>
<feature type="signal peptide" evidence="1">
    <location>
        <begin position="1"/>
        <end position="29"/>
    </location>
</feature>
<gene>
    <name evidence="2" type="ORF">JDV76_05885</name>
</gene>